<gene>
    <name evidence="1" type="ORF">ABA45_01940</name>
</gene>
<organism evidence="1 2">
    <name type="scientific">Marinobacter psychrophilus</name>
    <dbReference type="NCBI Taxonomy" id="330734"/>
    <lineage>
        <taxon>Bacteria</taxon>
        <taxon>Pseudomonadati</taxon>
        <taxon>Pseudomonadota</taxon>
        <taxon>Gammaproteobacteria</taxon>
        <taxon>Pseudomonadales</taxon>
        <taxon>Marinobacteraceae</taxon>
        <taxon>Marinobacter</taxon>
    </lineage>
</organism>
<dbReference type="RefSeq" id="WP_048384047.1">
    <property type="nucleotide sequence ID" value="NZ_CP011494.1"/>
</dbReference>
<dbReference type="EMBL" id="CP011494">
    <property type="protein sequence ID" value="AKO51337.1"/>
    <property type="molecule type" value="Genomic_DNA"/>
</dbReference>
<sequence length="181" mass="19593">MAIAEFPSVVKYLSNAQETQLPYQERLLKQNRGHLGAIFSTLLNHFGRYTRLALIDTNGDEHFLTQSPTSAAANPVHAGALYFRDAMTLKARNLYVASPYLRPGAAGPEITTAVVDVTAPVFGQAMSSSNRGEALLGDHLIFSRTHDISTHHFRSQSGQALGLLGTQASPTCWLKTLGAGR</sequence>
<dbReference type="STRING" id="330734.ABA45_01940"/>
<accession>A0A0H4I8G2</accession>
<dbReference type="AlphaFoldDB" id="A0A0H4I8G2"/>
<name>A0A0H4I8G2_9GAMM</name>
<protein>
    <submittedName>
        <fullName evidence="1">Uncharacterized protein</fullName>
    </submittedName>
</protein>
<evidence type="ECO:0000313" key="2">
    <source>
        <dbReference type="Proteomes" id="UP000036406"/>
    </source>
</evidence>
<evidence type="ECO:0000313" key="1">
    <source>
        <dbReference type="EMBL" id="AKO51337.1"/>
    </source>
</evidence>
<keyword evidence="2" id="KW-1185">Reference proteome</keyword>
<dbReference type="KEGG" id="mpq:ABA45_01940"/>
<reference evidence="1 2" key="1">
    <citation type="submission" date="2015-05" db="EMBL/GenBank/DDBJ databases">
        <title>Complete genome of Marinobacter psychrophilus strain 20041T isolated from sea-ice of the Canadian Basin.</title>
        <authorList>
            <person name="Song L."/>
            <person name="Ren L."/>
            <person name="Yu Y."/>
            <person name="Wang X."/>
        </authorList>
    </citation>
    <scope>NUCLEOTIDE SEQUENCE [LARGE SCALE GENOMIC DNA]</scope>
    <source>
        <strain evidence="1 2">20041</strain>
    </source>
</reference>
<proteinExistence type="predicted"/>
<dbReference type="Proteomes" id="UP000036406">
    <property type="component" value="Chromosome"/>
</dbReference>
<dbReference type="SUPFAM" id="SSF103190">
    <property type="entry name" value="Sensory domain-like"/>
    <property type="match status" value="1"/>
</dbReference>
<dbReference type="InterPro" id="IPR029151">
    <property type="entry name" value="Sensor-like_sf"/>
</dbReference>
<dbReference type="PATRIC" id="fig|330734.3.peg.429"/>